<dbReference type="GO" id="GO:0006432">
    <property type="term" value="P:phenylalanyl-tRNA aminoacylation"/>
    <property type="evidence" value="ECO:0007669"/>
    <property type="project" value="InterPro"/>
</dbReference>
<dbReference type="InterPro" id="IPR036690">
    <property type="entry name" value="Fdx_antiC-bd_sf"/>
</dbReference>
<evidence type="ECO:0000256" key="5">
    <source>
        <dbReference type="ARBA" id="ARBA00022741"/>
    </source>
</evidence>
<comment type="subcellular location">
    <subcellularLocation>
        <location evidence="1">Mitochondrion matrix</location>
    </subcellularLocation>
</comment>
<dbReference type="PANTHER" id="PTHR11538">
    <property type="entry name" value="PHENYLALANYL-TRNA SYNTHETASE"/>
    <property type="match status" value="1"/>
</dbReference>
<dbReference type="CDD" id="cd00496">
    <property type="entry name" value="PheRS_alpha_core"/>
    <property type="match status" value="1"/>
</dbReference>
<comment type="catalytic activity">
    <reaction evidence="13">
        <text>a monoacylglycerol + H2O = glycerol + a fatty acid + H(+)</text>
        <dbReference type="Rhea" id="RHEA:15245"/>
        <dbReference type="ChEBI" id="CHEBI:15377"/>
        <dbReference type="ChEBI" id="CHEBI:15378"/>
        <dbReference type="ChEBI" id="CHEBI:17408"/>
        <dbReference type="ChEBI" id="CHEBI:17754"/>
        <dbReference type="ChEBI" id="CHEBI:28868"/>
    </reaction>
</comment>
<keyword evidence="5" id="KW-0547">Nucleotide-binding</keyword>
<evidence type="ECO:0000256" key="10">
    <source>
        <dbReference type="ARBA" id="ARBA00023146"/>
    </source>
</evidence>
<dbReference type="PROSITE" id="PS51447">
    <property type="entry name" value="FDX_ACB"/>
    <property type="match status" value="1"/>
</dbReference>
<evidence type="ECO:0000313" key="18">
    <source>
        <dbReference type="Proteomes" id="UP001217582"/>
    </source>
</evidence>
<accession>A0AAJ5Z604</accession>
<dbReference type="InterPro" id="IPR004530">
    <property type="entry name" value="Phe-tRNA-synth_IIc_mito"/>
</dbReference>
<feature type="domain" description="FDX-ACB" evidence="16">
    <location>
        <begin position="307"/>
        <end position="398"/>
    </location>
</feature>
<evidence type="ECO:0000256" key="6">
    <source>
        <dbReference type="ARBA" id="ARBA00022840"/>
    </source>
</evidence>
<proteinExistence type="inferred from homology"/>
<dbReference type="InterPro" id="IPR045864">
    <property type="entry name" value="aa-tRNA-synth_II/BPL/LPL"/>
</dbReference>
<dbReference type="GO" id="GO:0005759">
    <property type="term" value="C:mitochondrial matrix"/>
    <property type="evidence" value="ECO:0007669"/>
    <property type="project" value="UniProtKB-SubCell"/>
</dbReference>
<evidence type="ECO:0000256" key="7">
    <source>
        <dbReference type="ARBA" id="ARBA00022917"/>
    </source>
</evidence>
<dbReference type="InterPro" id="IPR006195">
    <property type="entry name" value="aa-tRNA-synth_II"/>
</dbReference>
<dbReference type="Proteomes" id="UP001217582">
    <property type="component" value="Chromosome 3"/>
</dbReference>
<dbReference type="InterPro" id="IPR013094">
    <property type="entry name" value="AB_hydrolase_3"/>
</dbReference>
<dbReference type="GO" id="GO:0004826">
    <property type="term" value="F:phenylalanine-tRNA ligase activity"/>
    <property type="evidence" value="ECO:0007669"/>
    <property type="project" value="UniProtKB-EC"/>
</dbReference>
<comment type="catalytic activity">
    <reaction evidence="14">
        <text>tRNA(Phe) + L-phenylalanine + ATP = L-phenylalanyl-tRNA(Phe) + AMP + diphosphate + H(+)</text>
        <dbReference type="Rhea" id="RHEA:19413"/>
        <dbReference type="Rhea" id="RHEA-COMP:9668"/>
        <dbReference type="Rhea" id="RHEA-COMP:9699"/>
        <dbReference type="ChEBI" id="CHEBI:15378"/>
        <dbReference type="ChEBI" id="CHEBI:30616"/>
        <dbReference type="ChEBI" id="CHEBI:33019"/>
        <dbReference type="ChEBI" id="CHEBI:58095"/>
        <dbReference type="ChEBI" id="CHEBI:78442"/>
        <dbReference type="ChEBI" id="CHEBI:78531"/>
        <dbReference type="ChEBI" id="CHEBI:456215"/>
        <dbReference type="EC" id="6.1.1.20"/>
    </reaction>
</comment>
<dbReference type="Pfam" id="PF03147">
    <property type="entry name" value="FDX-ACB"/>
    <property type="match status" value="1"/>
</dbReference>
<dbReference type="GO" id="GO:0000049">
    <property type="term" value="F:tRNA binding"/>
    <property type="evidence" value="ECO:0007669"/>
    <property type="project" value="InterPro"/>
</dbReference>
<gene>
    <name evidence="17" type="primary">MSF1</name>
    <name evidence="17" type="ORF">MARU1_001825</name>
</gene>
<dbReference type="SMART" id="SM00896">
    <property type="entry name" value="FDX-ACB"/>
    <property type="match status" value="1"/>
</dbReference>
<reference evidence="17 18" key="1">
    <citation type="submission" date="2023-03" db="EMBL/GenBank/DDBJ databases">
        <title>Mating type loci evolution in Malassezia.</title>
        <authorList>
            <person name="Coelho M.A."/>
        </authorList>
    </citation>
    <scope>NUCLEOTIDE SEQUENCE [LARGE SCALE GENOMIC DNA]</scope>
    <source>
        <strain evidence="17 18">CBS 13387</strain>
    </source>
</reference>
<evidence type="ECO:0000313" key="17">
    <source>
        <dbReference type="EMBL" id="WFD15801.1"/>
    </source>
</evidence>
<dbReference type="AlphaFoldDB" id="A0AAJ5Z604"/>
<feature type="domain" description="Aminoacyl-transfer RNA synthetases class-II family profile" evidence="15">
    <location>
        <begin position="19"/>
        <end position="287"/>
    </location>
</feature>
<keyword evidence="8" id="KW-0809">Transit peptide</keyword>
<dbReference type="PANTHER" id="PTHR11538:SF41">
    <property type="entry name" value="PHENYLALANINE--TRNA LIGASE, MITOCHONDRIAL"/>
    <property type="match status" value="1"/>
</dbReference>
<keyword evidence="10" id="KW-0030">Aminoacyl-tRNA synthetase</keyword>
<dbReference type="GO" id="GO:0005524">
    <property type="term" value="F:ATP binding"/>
    <property type="evidence" value="ECO:0007669"/>
    <property type="project" value="UniProtKB-KW"/>
</dbReference>
<evidence type="ECO:0000259" key="16">
    <source>
        <dbReference type="PROSITE" id="PS51447"/>
    </source>
</evidence>
<evidence type="ECO:0000259" key="15">
    <source>
        <dbReference type="PROSITE" id="PS50862"/>
    </source>
</evidence>
<sequence>MSRVFPSPQLPYREHHPLKILREEIERIFGQKYSAIRAPSPVVTTKLNFDDLGFPANHPGRKPSDTYYVNRETCLRTHTSAHEVSTFRHGHKRWLLTADVFRRDEIDSSHYPVFHQMEGASVWGLDEFGSNGIVEQECAAMEEKLRASGMEIHDGVNIAEADGWQDVHLRKHPEAANLALRHLKASLNTLVLDLFKKRWAEEAQSGEPLRVRWIPATFPFTAPSFEVEVWFRGKWLEILGTGIVKQRTLDEAGIPDNVGWAFGLGLERIAMVLFSIPDIRLFWSQDPRFLNQFKSHEPKNVTFKPYSKYPPCYKDVSFWIPPTFHENDMFETVRDRAGDLVEDVVCIDDFVHPKTKRHSRCYRINYRSMDHNLENDHVNVLHADVLEGLVQRCQVEIRMGTVSFLIKAHLYAVLACALYLLACLSMSHPVLQRQYLFLHNVRFPMFAKYSEPHLYGSLVGQTRNLNIPSTDNVTIGAWHYLPKAFYDAHVNELQNTQVEALDALFDEALRTYPTYVFLHGNGLNRAANFRVRTCTDMAQELNANVFAIDYRGYGDSTGYPTEKGVVDDAYSAVQYVRERSRPAAADSGPGIAIVGQSLGTGIGAQTALRMYREGQHLDALILLAAFKELRPMVTEFSLGGVIPVLRPLEWLPIKDFLLDTFLQYRFHSLEALTEILNGTNDPKSVNQPVIIIMHALDDAVINVSHSETLFTRALNVTGATNTMSGYHIWSSSLPDFGYVRSIMSKTARPPEYRGVASNSRFVLPRSALFTFVELEKGGHDHLLRGNVDALRLMMPTYMLGDDVK</sequence>
<keyword evidence="4 17" id="KW-0436">Ligase</keyword>
<dbReference type="EMBL" id="CP119918">
    <property type="protein sequence ID" value="WFD15801.1"/>
    <property type="molecule type" value="Genomic_DNA"/>
</dbReference>
<organism evidence="17 18">
    <name type="scientific">Malassezia arunalokei</name>
    <dbReference type="NCBI Taxonomy" id="1514897"/>
    <lineage>
        <taxon>Eukaryota</taxon>
        <taxon>Fungi</taxon>
        <taxon>Dikarya</taxon>
        <taxon>Basidiomycota</taxon>
        <taxon>Ustilaginomycotina</taxon>
        <taxon>Malasseziomycetes</taxon>
        <taxon>Malasseziales</taxon>
        <taxon>Malasseziaceae</taxon>
        <taxon>Malassezia</taxon>
    </lineage>
</organism>
<evidence type="ECO:0000256" key="11">
    <source>
        <dbReference type="ARBA" id="ARBA00031194"/>
    </source>
</evidence>
<evidence type="ECO:0000256" key="2">
    <source>
        <dbReference type="ARBA" id="ARBA00008226"/>
    </source>
</evidence>
<evidence type="ECO:0000256" key="1">
    <source>
        <dbReference type="ARBA" id="ARBA00004305"/>
    </source>
</evidence>
<evidence type="ECO:0000256" key="3">
    <source>
        <dbReference type="ARBA" id="ARBA00012814"/>
    </source>
</evidence>
<keyword evidence="7" id="KW-0648">Protein biosynthesis</keyword>
<dbReference type="Gene3D" id="3.30.930.10">
    <property type="entry name" value="Bira Bifunctional Protein, Domain 2"/>
    <property type="match status" value="1"/>
</dbReference>
<dbReference type="Pfam" id="PF07859">
    <property type="entry name" value="Abhydrolase_3"/>
    <property type="match status" value="1"/>
</dbReference>
<comment type="similarity">
    <text evidence="2">Belongs to the class-II aminoacyl-tRNA synthetase family.</text>
</comment>
<keyword evidence="18" id="KW-1185">Reference proteome</keyword>
<dbReference type="Gene3D" id="3.30.70.380">
    <property type="entry name" value="Ferrodoxin-fold anticodon-binding domain"/>
    <property type="match status" value="1"/>
</dbReference>
<name>A0AAJ5Z604_9BASI</name>
<dbReference type="PROSITE" id="PS50862">
    <property type="entry name" value="AA_TRNA_LIGASE_II"/>
    <property type="match status" value="1"/>
</dbReference>
<dbReference type="SUPFAM" id="SSF53474">
    <property type="entry name" value="alpha/beta-Hydrolases"/>
    <property type="match status" value="1"/>
</dbReference>
<dbReference type="NCBIfam" id="TIGR00469">
    <property type="entry name" value="pheS_mito"/>
    <property type="match status" value="1"/>
</dbReference>
<evidence type="ECO:0000256" key="8">
    <source>
        <dbReference type="ARBA" id="ARBA00022946"/>
    </source>
</evidence>
<evidence type="ECO:0000256" key="9">
    <source>
        <dbReference type="ARBA" id="ARBA00023128"/>
    </source>
</evidence>
<dbReference type="InterPro" id="IPR005121">
    <property type="entry name" value="Fdx_antiC-bd"/>
</dbReference>
<dbReference type="Gene3D" id="3.40.50.1820">
    <property type="entry name" value="alpha/beta hydrolase"/>
    <property type="match status" value="1"/>
</dbReference>
<dbReference type="GO" id="GO:0016787">
    <property type="term" value="F:hydrolase activity"/>
    <property type="evidence" value="ECO:0007669"/>
    <property type="project" value="InterPro"/>
</dbReference>
<evidence type="ECO:0000256" key="4">
    <source>
        <dbReference type="ARBA" id="ARBA00022598"/>
    </source>
</evidence>
<dbReference type="SUPFAM" id="SSF54991">
    <property type="entry name" value="Anticodon-binding domain of PheRS"/>
    <property type="match status" value="1"/>
</dbReference>
<dbReference type="EC" id="6.1.1.20" evidence="3"/>
<dbReference type="FunFam" id="3.30.70.380:FF:000002">
    <property type="entry name" value="phenylalanine--tRNA ligase, mitochondrial"/>
    <property type="match status" value="1"/>
</dbReference>
<evidence type="ECO:0000256" key="13">
    <source>
        <dbReference type="ARBA" id="ARBA00048461"/>
    </source>
</evidence>
<keyword evidence="9" id="KW-0496">Mitochondrion</keyword>
<keyword evidence="6" id="KW-0067">ATP-binding</keyword>
<dbReference type="InterPro" id="IPR029058">
    <property type="entry name" value="AB_hydrolase_fold"/>
</dbReference>
<evidence type="ECO:0000256" key="12">
    <source>
        <dbReference type="ARBA" id="ARBA00047591"/>
    </source>
</evidence>
<protein>
    <recommendedName>
        <fullName evidence="3">phenylalanine--tRNA ligase</fullName>
        <ecNumber evidence="3">6.1.1.20</ecNumber>
    </recommendedName>
    <alternativeName>
        <fullName evidence="11">Phenylalanyl-tRNA synthetase</fullName>
    </alternativeName>
</protein>
<dbReference type="SUPFAM" id="SSF55681">
    <property type="entry name" value="Class II aaRS and biotin synthetases"/>
    <property type="match status" value="1"/>
</dbReference>
<dbReference type="Pfam" id="PF01409">
    <property type="entry name" value="tRNA-synt_2d"/>
    <property type="match status" value="2"/>
</dbReference>
<evidence type="ECO:0000256" key="14">
    <source>
        <dbReference type="ARBA" id="ARBA00049255"/>
    </source>
</evidence>
<comment type="catalytic activity">
    <reaction evidence="12">
        <text>a diacylglycerol + H2O = a monoacylglycerol + a fatty acid + H(+)</text>
        <dbReference type="Rhea" id="RHEA:32731"/>
        <dbReference type="ChEBI" id="CHEBI:15377"/>
        <dbReference type="ChEBI" id="CHEBI:15378"/>
        <dbReference type="ChEBI" id="CHEBI:17408"/>
        <dbReference type="ChEBI" id="CHEBI:18035"/>
        <dbReference type="ChEBI" id="CHEBI:28868"/>
    </reaction>
</comment>
<dbReference type="InterPro" id="IPR002319">
    <property type="entry name" value="Phenylalanyl-tRNA_Synthase"/>
</dbReference>